<dbReference type="AlphaFoldDB" id="A0A516PVR6"/>
<gene>
    <name evidence="5" type="ORF">FOE78_04565</name>
</gene>
<evidence type="ECO:0000313" key="5">
    <source>
        <dbReference type="EMBL" id="QDP95276.1"/>
    </source>
</evidence>
<feature type="compositionally biased region" description="Pro residues" evidence="3">
    <location>
        <begin position="196"/>
        <end position="210"/>
    </location>
</feature>
<dbReference type="Pfam" id="PF13561">
    <property type="entry name" value="adh_short_C2"/>
    <property type="match status" value="1"/>
</dbReference>
<dbReference type="SMART" id="SM00822">
    <property type="entry name" value="PKS_KR"/>
    <property type="match status" value="1"/>
</dbReference>
<evidence type="ECO:0000259" key="4">
    <source>
        <dbReference type="SMART" id="SM00822"/>
    </source>
</evidence>
<evidence type="ECO:0000256" key="3">
    <source>
        <dbReference type="SAM" id="MobiDB-lite"/>
    </source>
</evidence>
<dbReference type="GO" id="GO:0016616">
    <property type="term" value="F:oxidoreductase activity, acting on the CH-OH group of donors, NAD or NADP as acceptor"/>
    <property type="evidence" value="ECO:0007669"/>
    <property type="project" value="TreeGrafter"/>
</dbReference>
<dbReference type="InterPro" id="IPR002347">
    <property type="entry name" value="SDR_fam"/>
</dbReference>
<organism evidence="5 6">
    <name type="scientific">Microlunatus elymi</name>
    <dbReference type="NCBI Taxonomy" id="2596828"/>
    <lineage>
        <taxon>Bacteria</taxon>
        <taxon>Bacillati</taxon>
        <taxon>Actinomycetota</taxon>
        <taxon>Actinomycetes</taxon>
        <taxon>Propionibacteriales</taxon>
        <taxon>Propionibacteriaceae</taxon>
        <taxon>Microlunatus</taxon>
    </lineage>
</organism>
<feature type="region of interest" description="Disordered" evidence="3">
    <location>
        <begin position="185"/>
        <end position="214"/>
    </location>
</feature>
<dbReference type="KEGG" id="mik:FOE78_04565"/>
<dbReference type="EMBL" id="CP041692">
    <property type="protein sequence ID" value="QDP95276.1"/>
    <property type="molecule type" value="Genomic_DNA"/>
</dbReference>
<keyword evidence="2" id="KW-0560">Oxidoreductase</keyword>
<dbReference type="OrthoDB" id="3189729at2"/>
<dbReference type="FunFam" id="3.40.50.720:FF:000084">
    <property type="entry name" value="Short-chain dehydrogenase reductase"/>
    <property type="match status" value="1"/>
</dbReference>
<dbReference type="SUPFAM" id="SSF51735">
    <property type="entry name" value="NAD(P)-binding Rossmann-fold domains"/>
    <property type="match status" value="1"/>
</dbReference>
<feature type="domain" description="Ketoreductase" evidence="4">
    <location>
        <begin position="6"/>
        <end position="177"/>
    </location>
</feature>
<dbReference type="InterPro" id="IPR036291">
    <property type="entry name" value="NAD(P)-bd_dom_sf"/>
</dbReference>
<dbReference type="InterPro" id="IPR057326">
    <property type="entry name" value="KR_dom"/>
</dbReference>
<proteinExistence type="inferred from homology"/>
<dbReference type="PRINTS" id="PR00081">
    <property type="entry name" value="GDHRDH"/>
</dbReference>
<evidence type="ECO:0000256" key="1">
    <source>
        <dbReference type="ARBA" id="ARBA00006484"/>
    </source>
</evidence>
<accession>A0A516PVR6</accession>
<dbReference type="PANTHER" id="PTHR42760">
    <property type="entry name" value="SHORT-CHAIN DEHYDROGENASES/REDUCTASES FAMILY MEMBER"/>
    <property type="match status" value="1"/>
</dbReference>
<name>A0A516PVR6_9ACTN</name>
<dbReference type="Proteomes" id="UP000319263">
    <property type="component" value="Chromosome"/>
</dbReference>
<reference evidence="5 6" key="1">
    <citation type="submission" date="2019-07" db="EMBL/GenBank/DDBJ databases">
        <title>Microlunatus dokdonensis sp. nov. isolated from the rhizospheric soil of the wild plant Elymus tsukushiensis.</title>
        <authorList>
            <person name="Ghim S.-Y."/>
            <person name="Hwang Y.-J."/>
            <person name="Son J.-S."/>
            <person name="Shin J.-H."/>
        </authorList>
    </citation>
    <scope>NUCLEOTIDE SEQUENCE [LARGE SCALE GENOMIC DNA]</scope>
    <source>
        <strain evidence="5 6">KUDC0627</strain>
    </source>
</reference>
<evidence type="ECO:0000256" key="2">
    <source>
        <dbReference type="ARBA" id="ARBA00023002"/>
    </source>
</evidence>
<protein>
    <submittedName>
        <fullName evidence="5">SDR family oxidoreductase</fullName>
    </submittedName>
</protein>
<dbReference type="PRINTS" id="PR00080">
    <property type="entry name" value="SDRFAMILY"/>
</dbReference>
<dbReference type="CDD" id="cd05233">
    <property type="entry name" value="SDR_c"/>
    <property type="match status" value="1"/>
</dbReference>
<dbReference type="Gene3D" id="3.40.50.720">
    <property type="entry name" value="NAD(P)-binding Rossmann-like Domain"/>
    <property type="match status" value="1"/>
</dbReference>
<evidence type="ECO:0000313" key="6">
    <source>
        <dbReference type="Proteomes" id="UP000319263"/>
    </source>
</evidence>
<comment type="similarity">
    <text evidence="1">Belongs to the short-chain dehydrogenases/reductases (SDR) family.</text>
</comment>
<sequence length="259" mass="27127">MSLRGTVTVVTGGSTGIGRAVVEKLAVQGGAVVYCTHDQATLDAEADARWETVFGTVADVRSAHDMSRVMDEAVRRYGGLDGLVCCAGIQTYGTVEDTTEADWHYVLDTNLTGMFLAAKYAVPRLRERGGGAIVTISSVQGLTPAERVLGYSVSKAGIDALTRSMAVDHAVDRIRVNSVAPGPVDTPLVRAAGTPPTRPNPHPGQVPPGSPRARMASADEIADVVLFLLDGTSSYLTGATIRADGGMHVNQSDVLLVQP</sequence>
<dbReference type="PROSITE" id="PS00061">
    <property type="entry name" value="ADH_SHORT"/>
    <property type="match status" value="1"/>
</dbReference>
<keyword evidence="6" id="KW-1185">Reference proteome</keyword>
<dbReference type="RefSeq" id="WP_143985257.1">
    <property type="nucleotide sequence ID" value="NZ_CP041692.1"/>
</dbReference>
<dbReference type="InterPro" id="IPR020904">
    <property type="entry name" value="Sc_DH/Rdtase_CS"/>
</dbReference>